<protein>
    <submittedName>
        <fullName evidence="1">SpoIIIAH-like family protein</fullName>
    </submittedName>
</protein>
<gene>
    <name evidence="1" type="ORF">FYJ83_00255</name>
</gene>
<dbReference type="Pfam" id="PF12685">
    <property type="entry name" value="SpoIIIAH"/>
    <property type="match status" value="1"/>
</dbReference>
<dbReference type="AlphaFoldDB" id="A0A6N7XDS5"/>
<dbReference type="Gene3D" id="1.10.287.4300">
    <property type="entry name" value="Stage III sporulation protein AH-like"/>
    <property type="match status" value="1"/>
</dbReference>
<dbReference type="RefSeq" id="WP_154437932.1">
    <property type="nucleotide sequence ID" value="NZ_JAHLPJ010000001.1"/>
</dbReference>
<evidence type="ECO:0000313" key="1">
    <source>
        <dbReference type="EMBL" id="MST99895.1"/>
    </source>
</evidence>
<reference evidence="1 2" key="1">
    <citation type="submission" date="2019-09" db="EMBL/GenBank/DDBJ databases">
        <title>In-depth cultivation of the pig gut microbiome towards novel bacterial diversity and tailored functional studies.</title>
        <authorList>
            <person name="Wylensek D."/>
            <person name="Hitch T.C.A."/>
            <person name="Clavel T."/>
        </authorList>
    </citation>
    <scope>NUCLEOTIDE SEQUENCE [LARGE SCALE GENOMIC DNA]</scope>
    <source>
        <strain evidence="1 2">WCA3-693-APC-4?</strain>
    </source>
</reference>
<organism evidence="1 2">
    <name type="scientific">Tissierella pigra</name>
    <dbReference type="NCBI Taxonomy" id="2607614"/>
    <lineage>
        <taxon>Bacteria</taxon>
        <taxon>Bacillati</taxon>
        <taxon>Bacillota</taxon>
        <taxon>Tissierellia</taxon>
        <taxon>Tissierellales</taxon>
        <taxon>Tissierellaceae</taxon>
        <taxon>Tissierella</taxon>
    </lineage>
</organism>
<comment type="caution">
    <text evidence="1">The sequence shown here is derived from an EMBL/GenBank/DDBJ whole genome shotgun (WGS) entry which is preliminary data.</text>
</comment>
<evidence type="ECO:0000313" key="2">
    <source>
        <dbReference type="Proteomes" id="UP000469523"/>
    </source>
</evidence>
<dbReference type="InterPro" id="IPR024232">
    <property type="entry name" value="SpoIIIAH"/>
</dbReference>
<keyword evidence="2" id="KW-1185">Reference proteome</keyword>
<dbReference type="InterPro" id="IPR038503">
    <property type="entry name" value="SpoIIIAH_sf"/>
</dbReference>
<sequence>MFKIKRPAIIGLLVVLLVFTGYLNHELTQQAQRKSSRDYQNHELAEMAKMNKENDLEEDTTEVDLENLDTVDSAEVSSDSVDVIDSAKNDENEALETMYTEGSKGIKNYFVEYRLSRDKLRATLVDRLDQIVNNEKTAENIRTDAQKEIIKLGNNSEQELQIEGLIKGKGFEDAIVFLTDKDIKIVVSKDDLNEQDMVKILDIVKSETEYNANNIKIMKKQ</sequence>
<accession>A0A6N7XDS5</accession>
<dbReference type="Proteomes" id="UP000469523">
    <property type="component" value="Unassembled WGS sequence"/>
</dbReference>
<name>A0A6N7XDS5_9FIRM</name>
<proteinExistence type="predicted"/>
<dbReference type="EMBL" id="VUNQ01000001">
    <property type="protein sequence ID" value="MST99895.1"/>
    <property type="molecule type" value="Genomic_DNA"/>
</dbReference>